<proteinExistence type="predicted"/>
<evidence type="ECO:0000313" key="5">
    <source>
        <dbReference type="Proteomes" id="UP000644756"/>
    </source>
</evidence>
<gene>
    <name evidence="4" type="ORF">GCM10010916_02360</name>
</gene>
<organism evidence="4 5">
    <name type="scientific">Paenibacillus abyssi</name>
    <dbReference type="NCBI Taxonomy" id="1340531"/>
    <lineage>
        <taxon>Bacteria</taxon>
        <taxon>Bacillati</taxon>
        <taxon>Bacillota</taxon>
        <taxon>Bacilli</taxon>
        <taxon>Bacillales</taxon>
        <taxon>Paenibacillaceae</taxon>
        <taxon>Paenibacillus</taxon>
    </lineage>
</organism>
<dbReference type="Proteomes" id="UP000644756">
    <property type="component" value="Unassembled WGS sequence"/>
</dbReference>
<name>A0A917CKI6_9BACL</name>
<feature type="transmembrane region" description="Helical" evidence="2">
    <location>
        <begin position="45"/>
        <end position="65"/>
    </location>
</feature>
<protein>
    <recommendedName>
        <fullName evidence="3">DUF4352 domain-containing protein</fullName>
    </recommendedName>
</protein>
<dbReference type="Pfam" id="PF11611">
    <property type="entry name" value="DUF4352"/>
    <property type="match status" value="1"/>
</dbReference>
<evidence type="ECO:0000256" key="2">
    <source>
        <dbReference type="SAM" id="Phobius"/>
    </source>
</evidence>
<comment type="caution">
    <text evidence="4">The sequence shown here is derived from an EMBL/GenBank/DDBJ whole genome shotgun (WGS) entry which is preliminary data.</text>
</comment>
<reference evidence="4" key="1">
    <citation type="journal article" date="2014" name="Int. J. Syst. Evol. Microbiol.">
        <title>Complete genome sequence of Corynebacterium casei LMG S-19264T (=DSM 44701T), isolated from a smear-ripened cheese.</title>
        <authorList>
            <consortium name="US DOE Joint Genome Institute (JGI-PGF)"/>
            <person name="Walter F."/>
            <person name="Albersmeier A."/>
            <person name="Kalinowski J."/>
            <person name="Ruckert C."/>
        </authorList>
    </citation>
    <scope>NUCLEOTIDE SEQUENCE</scope>
    <source>
        <strain evidence="4">CGMCC 1.12987</strain>
    </source>
</reference>
<evidence type="ECO:0000256" key="1">
    <source>
        <dbReference type="ARBA" id="ARBA00022729"/>
    </source>
</evidence>
<accession>A0A917CKI6</accession>
<keyword evidence="2" id="KW-0812">Transmembrane</keyword>
<dbReference type="Gene3D" id="2.60.40.1240">
    <property type="match status" value="1"/>
</dbReference>
<keyword evidence="2" id="KW-0472">Membrane</keyword>
<keyword evidence="5" id="KW-1185">Reference proteome</keyword>
<dbReference type="EMBL" id="BMGR01000001">
    <property type="protein sequence ID" value="GGF88538.1"/>
    <property type="molecule type" value="Genomic_DNA"/>
</dbReference>
<evidence type="ECO:0000259" key="3">
    <source>
        <dbReference type="Pfam" id="PF11611"/>
    </source>
</evidence>
<sequence length="237" mass="25895">MSYYVCPVCKTKNEEQRNYCLGCGTWLLSDKFPAKKLRKKNGGRVGRVIGGIVVILAIIGVIAYVKGTDIANIQPAAVQQQTDGYARTNPADLGVPVSGKVTQFDLLTRENERDFGLSVSVNRVIRGDDMPVTIQGGTLKEGHEYLAAEVTVNIDSAGTTDAQASISRNMFSIVSASGKDYPMTVFIHDNSVDARLYAGAEHRGWLVYQVRKDDAAPLIAFARDDQGRGGFWFKTNK</sequence>
<reference evidence="4" key="2">
    <citation type="submission" date="2020-09" db="EMBL/GenBank/DDBJ databases">
        <authorList>
            <person name="Sun Q."/>
            <person name="Zhou Y."/>
        </authorList>
    </citation>
    <scope>NUCLEOTIDE SEQUENCE</scope>
    <source>
        <strain evidence="4">CGMCC 1.12987</strain>
    </source>
</reference>
<keyword evidence="2" id="KW-1133">Transmembrane helix</keyword>
<dbReference type="InterPro" id="IPR029050">
    <property type="entry name" value="Immunoprotect_excell_Ig-like"/>
</dbReference>
<dbReference type="RefSeq" id="WP_188528211.1">
    <property type="nucleotide sequence ID" value="NZ_BMGR01000001.1"/>
</dbReference>
<dbReference type="AlphaFoldDB" id="A0A917CKI6"/>
<feature type="domain" description="DUF4352" evidence="3">
    <location>
        <begin position="117"/>
        <end position="215"/>
    </location>
</feature>
<evidence type="ECO:0000313" key="4">
    <source>
        <dbReference type="EMBL" id="GGF88538.1"/>
    </source>
</evidence>
<keyword evidence="1" id="KW-0732">Signal</keyword>
<dbReference type="InterPro" id="IPR029051">
    <property type="entry name" value="DUF4352"/>
</dbReference>